<keyword evidence="5" id="KW-1185">Reference proteome</keyword>
<dbReference type="GO" id="GO:0016787">
    <property type="term" value="F:hydrolase activity"/>
    <property type="evidence" value="ECO:0007669"/>
    <property type="project" value="UniProtKB-UniRule"/>
</dbReference>
<dbReference type="EMBL" id="FUXC01000004">
    <property type="protein sequence ID" value="SJZ70688.1"/>
    <property type="molecule type" value="Genomic_DNA"/>
</dbReference>
<keyword evidence="2" id="KW-0479">Metal-binding</keyword>
<dbReference type="STRING" id="225004.SAMN02745152_01020"/>
<dbReference type="EC" id="3.1.4.-" evidence="2"/>
<name>A0A1T4MVL4_9SPIR</name>
<dbReference type="InterPro" id="IPR041802">
    <property type="entry name" value="MPP_YfcE"/>
</dbReference>
<evidence type="ECO:0000256" key="1">
    <source>
        <dbReference type="ARBA" id="ARBA00008950"/>
    </source>
</evidence>
<evidence type="ECO:0000313" key="5">
    <source>
        <dbReference type="Proteomes" id="UP000190395"/>
    </source>
</evidence>
<organism evidence="4 5">
    <name type="scientific">Treponema berlinense</name>
    <dbReference type="NCBI Taxonomy" id="225004"/>
    <lineage>
        <taxon>Bacteria</taxon>
        <taxon>Pseudomonadati</taxon>
        <taxon>Spirochaetota</taxon>
        <taxon>Spirochaetia</taxon>
        <taxon>Spirochaetales</taxon>
        <taxon>Treponemataceae</taxon>
        <taxon>Treponema</taxon>
    </lineage>
</organism>
<feature type="domain" description="Calcineurin-like phosphoesterase" evidence="3">
    <location>
        <begin position="18"/>
        <end position="185"/>
    </location>
</feature>
<dbReference type="NCBIfam" id="TIGR00040">
    <property type="entry name" value="yfcE"/>
    <property type="match status" value="1"/>
</dbReference>
<dbReference type="SUPFAM" id="SSF56300">
    <property type="entry name" value="Metallo-dependent phosphatases"/>
    <property type="match status" value="1"/>
</dbReference>
<dbReference type="Proteomes" id="UP000190395">
    <property type="component" value="Unassembled WGS sequence"/>
</dbReference>
<comment type="similarity">
    <text evidence="1 2">Belongs to the metallophosphoesterase superfamily. YfcE family.</text>
</comment>
<dbReference type="GO" id="GO:0046872">
    <property type="term" value="F:metal ion binding"/>
    <property type="evidence" value="ECO:0007669"/>
    <property type="project" value="UniProtKB-KW"/>
</dbReference>
<dbReference type="CDD" id="cd00841">
    <property type="entry name" value="MPP_YfcE"/>
    <property type="match status" value="1"/>
</dbReference>
<evidence type="ECO:0000259" key="3">
    <source>
        <dbReference type="Pfam" id="PF12850"/>
    </source>
</evidence>
<gene>
    <name evidence="4" type="ORF">SAMN02745152_01020</name>
</gene>
<dbReference type="AlphaFoldDB" id="A0A1T4MVL4"/>
<evidence type="ECO:0000313" key="4">
    <source>
        <dbReference type="EMBL" id="SJZ70688.1"/>
    </source>
</evidence>
<dbReference type="RefSeq" id="WP_078930771.1">
    <property type="nucleotide sequence ID" value="NZ_FUXC01000004.1"/>
</dbReference>
<reference evidence="4 5" key="1">
    <citation type="submission" date="2017-02" db="EMBL/GenBank/DDBJ databases">
        <authorList>
            <person name="Peterson S.W."/>
        </authorList>
    </citation>
    <scope>NUCLEOTIDE SEQUENCE [LARGE SCALE GENOMIC DNA]</scope>
    <source>
        <strain evidence="4 5">ATCC BAA-909</strain>
    </source>
</reference>
<dbReference type="InterPro" id="IPR000979">
    <property type="entry name" value="Phosphodiesterase_MJ0936/Vps29"/>
</dbReference>
<proteinExistence type="inferred from homology"/>
<dbReference type="PANTHER" id="PTHR11124">
    <property type="entry name" value="VACUOLAR SORTING PROTEIN VPS29"/>
    <property type="match status" value="1"/>
</dbReference>
<dbReference type="OrthoDB" id="9800565at2"/>
<comment type="cofactor">
    <cofactor evidence="2">
        <name>a divalent metal cation</name>
        <dbReference type="ChEBI" id="CHEBI:60240"/>
    </cofactor>
</comment>
<evidence type="ECO:0000256" key="2">
    <source>
        <dbReference type="RuleBase" id="RU362039"/>
    </source>
</evidence>
<dbReference type="InterPro" id="IPR024654">
    <property type="entry name" value="Calcineurin-like_PHP_lpxH"/>
</dbReference>
<sequence length="195" mass="22271">MHLIQEKTKNLANKESAKILVISDSHGQTRNLRSVLEAQKNTCDALVFTGDGIMDLITIMEEDFNSPPEHKILPQNIIFVRGNGDSPYYNFFTDKPQILQIPEDASFTVAHKKIFVTHGHFFGVYYSTQELLDYLEKNRFDAGLFGHTHVPFARFSNDILLLNPGSISLPRNNSQKSYAVLTVTKENIKYEFFEL</sequence>
<dbReference type="Pfam" id="PF12850">
    <property type="entry name" value="Metallophos_2"/>
    <property type="match status" value="1"/>
</dbReference>
<dbReference type="GeneID" id="303367273"/>
<accession>A0A1T4MVL4</accession>
<dbReference type="InterPro" id="IPR029052">
    <property type="entry name" value="Metallo-depent_PP-like"/>
</dbReference>
<dbReference type="Gene3D" id="3.60.21.10">
    <property type="match status" value="1"/>
</dbReference>
<protein>
    <recommendedName>
        <fullName evidence="2">Phosphoesterase</fullName>
        <ecNumber evidence="2">3.1.4.-</ecNumber>
    </recommendedName>
</protein>